<accession>A0A8K1G5B5</accession>
<dbReference type="EMBL" id="SWJQ01000667">
    <property type="protein sequence ID" value="TRZ11784.1"/>
    <property type="molecule type" value="Genomic_DNA"/>
</dbReference>
<organism evidence="2 3">
    <name type="scientific">Zosterops borbonicus</name>
    <dbReference type="NCBI Taxonomy" id="364589"/>
    <lineage>
        <taxon>Eukaryota</taxon>
        <taxon>Metazoa</taxon>
        <taxon>Chordata</taxon>
        <taxon>Craniata</taxon>
        <taxon>Vertebrata</taxon>
        <taxon>Euteleostomi</taxon>
        <taxon>Archelosauria</taxon>
        <taxon>Archosauria</taxon>
        <taxon>Dinosauria</taxon>
        <taxon>Saurischia</taxon>
        <taxon>Theropoda</taxon>
        <taxon>Coelurosauria</taxon>
        <taxon>Aves</taxon>
        <taxon>Neognathae</taxon>
        <taxon>Neoaves</taxon>
        <taxon>Telluraves</taxon>
        <taxon>Australaves</taxon>
        <taxon>Passeriformes</taxon>
        <taxon>Sylvioidea</taxon>
        <taxon>Zosteropidae</taxon>
        <taxon>Zosterops</taxon>
    </lineage>
</organism>
<dbReference type="Proteomes" id="UP000796761">
    <property type="component" value="Unassembled WGS sequence"/>
</dbReference>
<evidence type="ECO:0000313" key="3">
    <source>
        <dbReference type="Proteomes" id="UP000796761"/>
    </source>
</evidence>
<feature type="compositionally biased region" description="Basic and acidic residues" evidence="1">
    <location>
        <begin position="20"/>
        <end position="31"/>
    </location>
</feature>
<comment type="caution">
    <text evidence="2">The sequence shown here is derived from an EMBL/GenBank/DDBJ whole genome shotgun (WGS) entry which is preliminary data.</text>
</comment>
<feature type="compositionally biased region" description="Polar residues" evidence="1">
    <location>
        <begin position="1"/>
        <end position="19"/>
    </location>
</feature>
<name>A0A8K1G5B5_9PASS</name>
<evidence type="ECO:0000313" key="2">
    <source>
        <dbReference type="EMBL" id="TRZ11784.1"/>
    </source>
</evidence>
<dbReference type="AlphaFoldDB" id="A0A8K1G5B5"/>
<gene>
    <name evidence="2" type="ORF">HGM15179_015320</name>
</gene>
<proteinExistence type="predicted"/>
<evidence type="ECO:0000256" key="1">
    <source>
        <dbReference type="SAM" id="MobiDB-lite"/>
    </source>
</evidence>
<keyword evidence="3" id="KW-1185">Reference proteome</keyword>
<protein>
    <submittedName>
        <fullName evidence="2">Uncharacterized protein</fullName>
    </submittedName>
</protein>
<reference evidence="2" key="1">
    <citation type="submission" date="2019-04" db="EMBL/GenBank/DDBJ databases">
        <title>Genome assembly of Zosterops borbonicus 15179.</title>
        <authorList>
            <person name="Leroy T."/>
            <person name="Anselmetti Y."/>
            <person name="Tilak M.-K."/>
            <person name="Nabholz B."/>
        </authorList>
    </citation>
    <scope>NUCLEOTIDE SEQUENCE</scope>
    <source>
        <strain evidence="2">HGM_15179</strain>
        <tissue evidence="2">Muscle</tissue>
    </source>
</reference>
<feature type="region of interest" description="Disordered" evidence="1">
    <location>
        <begin position="1"/>
        <end position="53"/>
    </location>
</feature>
<sequence length="120" mass="12842">MQSPALGSWQSQAQLQAGQRSDDSSPEEKDLVVMAGGKLNVSRQRKQPSEPNAFWAESKGVWPAGKRRRFCPSALLLWDPTCSAVDSSGVPTEGGHGTVGVSSEEGQEVDKRNTSPMKTG</sequence>
<feature type="region of interest" description="Disordered" evidence="1">
    <location>
        <begin position="84"/>
        <end position="120"/>
    </location>
</feature>